<dbReference type="InterPro" id="IPR017853">
    <property type="entry name" value="GH"/>
</dbReference>
<gene>
    <name evidence="16" type="ORF">GLAREA_03138</name>
</gene>
<evidence type="ECO:0000256" key="13">
    <source>
        <dbReference type="RuleBase" id="RU361153"/>
    </source>
</evidence>
<keyword evidence="6" id="KW-0136">Cellulose degradation</keyword>
<protein>
    <recommendedName>
        <fullName evidence="12">Endoglucanase EG-II</fullName>
        <ecNumber evidence="3">3.2.1.4</ecNumber>
    </recommendedName>
</protein>
<organism evidence="16 17">
    <name type="scientific">Glarea lozoyensis (strain ATCC 20868 / MF5171)</name>
    <dbReference type="NCBI Taxonomy" id="1116229"/>
    <lineage>
        <taxon>Eukaryota</taxon>
        <taxon>Fungi</taxon>
        <taxon>Dikarya</taxon>
        <taxon>Ascomycota</taxon>
        <taxon>Pezizomycotina</taxon>
        <taxon>Leotiomycetes</taxon>
        <taxon>Helotiales</taxon>
        <taxon>Helotiaceae</taxon>
        <taxon>Glarea</taxon>
    </lineage>
</organism>
<dbReference type="PANTHER" id="PTHR34142">
    <property type="entry name" value="ENDO-BETA-1,4-GLUCANASE A"/>
    <property type="match status" value="1"/>
</dbReference>
<keyword evidence="8" id="KW-0873">Pyrrolidone carboxylic acid</keyword>
<sequence>MKAHLALGVLIARGISALPSNVLTERAAAANGTVTYAGVNIAGFDFGCLTDGSQDPKKAVPPVNGLGGPDGAAQMSHFVKDDHFNIFRLPVGWQYLTGSTLSSTSTLNAGNLQKYDQLVQACLRSASTTVCVLDIHNYARWNKQIIGQGGPTNAQFVGLWTQLAAKYKGETRIAFGLMNEPHEVDINKWADTLQLVVNAIRGAGATTQMIYLPGNDYTSAGRFISNGSGAALMKVTNPDGSFTNLIFDVHKYLDSDNSGTHTDCVTNNIDSAFQPLATWLRTNKRMAILTETGGGNTASCTTYMCQQIAFLNANSDVYLGYVGWAAGSFDGTYELTETPTGSGNNMQDTSLVKACLRR</sequence>
<evidence type="ECO:0000256" key="9">
    <source>
        <dbReference type="ARBA" id="ARBA00023295"/>
    </source>
</evidence>
<keyword evidence="9 13" id="KW-0326">Glycosidase</keyword>
<dbReference type="Pfam" id="PF00150">
    <property type="entry name" value="Cellulase"/>
    <property type="match status" value="1"/>
</dbReference>
<comment type="catalytic activity">
    <reaction evidence="1">
        <text>Endohydrolysis of (1-&gt;4)-beta-D-glucosidic linkages in cellulose, lichenin and cereal beta-D-glucans.</text>
        <dbReference type="EC" id="3.2.1.4"/>
    </reaction>
</comment>
<keyword evidence="10" id="KW-0624">Polysaccharide degradation</keyword>
<comment type="similarity">
    <text evidence="2 13">Belongs to the glycosyl hydrolase 5 (cellulase A) family.</text>
</comment>
<dbReference type="AlphaFoldDB" id="S3DKZ0"/>
<dbReference type="eggNOG" id="ENOG502QTP4">
    <property type="taxonomic scope" value="Eukaryota"/>
</dbReference>
<dbReference type="RefSeq" id="XP_008086413.1">
    <property type="nucleotide sequence ID" value="XM_008088222.1"/>
</dbReference>
<proteinExistence type="inferred from homology"/>
<accession>S3DKZ0</accession>
<evidence type="ECO:0000256" key="14">
    <source>
        <dbReference type="SAM" id="SignalP"/>
    </source>
</evidence>
<dbReference type="GeneID" id="19462193"/>
<evidence type="ECO:0000256" key="11">
    <source>
        <dbReference type="ARBA" id="ARBA00059691"/>
    </source>
</evidence>
<evidence type="ECO:0000256" key="12">
    <source>
        <dbReference type="ARBA" id="ARBA00074271"/>
    </source>
</evidence>
<dbReference type="PROSITE" id="PS00659">
    <property type="entry name" value="GLYCOSYL_HYDROL_F5"/>
    <property type="match status" value="1"/>
</dbReference>
<dbReference type="EC" id="3.2.1.4" evidence="3"/>
<dbReference type="HOGENOM" id="CLU_029718_1_1_1"/>
<keyword evidence="7" id="KW-0119">Carbohydrate metabolism</keyword>
<evidence type="ECO:0000256" key="7">
    <source>
        <dbReference type="ARBA" id="ARBA00023277"/>
    </source>
</evidence>
<evidence type="ECO:0000256" key="10">
    <source>
        <dbReference type="ARBA" id="ARBA00023326"/>
    </source>
</evidence>
<feature type="chain" id="PRO_5004508464" description="Endoglucanase EG-II" evidence="14">
    <location>
        <begin position="18"/>
        <end position="358"/>
    </location>
</feature>
<comment type="function">
    <text evidence="11">Endoglucanase (EG) that cleaves the internal beta-1,4-glucosidic bonds in cellulose. The degradation of cellulose involves an interplay between different cellulolytic enzymes. Hydrolysis starts with EGs, which cut internal glycosidic linkages to reduce the polymerization degree of the substrate and creates new chain ends for exocellobiohydrolases (CBHs). The CBH release the disaccharide cellobiose from the non-reducing end of the cellulose polymer chain. Finally, beta-1,4-glucosidases hydrolyze the cellobiose and other short cello-oligosaccharides into glucose units.</text>
</comment>
<evidence type="ECO:0000256" key="4">
    <source>
        <dbReference type="ARBA" id="ARBA00022729"/>
    </source>
</evidence>
<evidence type="ECO:0000313" key="17">
    <source>
        <dbReference type="Proteomes" id="UP000016922"/>
    </source>
</evidence>
<evidence type="ECO:0000256" key="2">
    <source>
        <dbReference type="ARBA" id="ARBA00005641"/>
    </source>
</evidence>
<dbReference type="Gene3D" id="3.20.20.80">
    <property type="entry name" value="Glycosidases"/>
    <property type="match status" value="1"/>
</dbReference>
<dbReference type="FunFam" id="3.20.20.80:FF:000124">
    <property type="entry name" value="Exported cellulase"/>
    <property type="match status" value="1"/>
</dbReference>
<evidence type="ECO:0000256" key="5">
    <source>
        <dbReference type="ARBA" id="ARBA00022801"/>
    </source>
</evidence>
<evidence type="ECO:0000256" key="6">
    <source>
        <dbReference type="ARBA" id="ARBA00023001"/>
    </source>
</evidence>
<dbReference type="STRING" id="1116229.S3DKZ0"/>
<evidence type="ECO:0000256" key="3">
    <source>
        <dbReference type="ARBA" id="ARBA00012601"/>
    </source>
</evidence>
<dbReference type="EMBL" id="KE145370">
    <property type="protein sequence ID" value="EPE27223.1"/>
    <property type="molecule type" value="Genomic_DNA"/>
</dbReference>
<dbReference type="InterPro" id="IPR018087">
    <property type="entry name" value="Glyco_hydro_5_CS"/>
</dbReference>
<evidence type="ECO:0000256" key="1">
    <source>
        <dbReference type="ARBA" id="ARBA00000966"/>
    </source>
</evidence>
<feature type="signal peptide" evidence="14">
    <location>
        <begin position="1"/>
        <end position="17"/>
    </location>
</feature>
<dbReference type="GO" id="GO:0008810">
    <property type="term" value="F:cellulase activity"/>
    <property type="evidence" value="ECO:0007669"/>
    <property type="project" value="UniProtKB-EC"/>
</dbReference>
<dbReference type="PANTHER" id="PTHR34142:SF5">
    <property type="entry name" value="CBM1 DOMAIN-CONTAINING PROTEIN"/>
    <property type="match status" value="1"/>
</dbReference>
<reference evidence="16 17" key="1">
    <citation type="journal article" date="2013" name="BMC Genomics">
        <title>Genomics-driven discovery of the pneumocandin biosynthetic gene cluster in the fungus Glarea lozoyensis.</title>
        <authorList>
            <person name="Chen L."/>
            <person name="Yue Q."/>
            <person name="Zhang X."/>
            <person name="Xiang M."/>
            <person name="Wang C."/>
            <person name="Li S."/>
            <person name="Che Y."/>
            <person name="Ortiz-Lopez F.J."/>
            <person name="Bills G.F."/>
            <person name="Liu X."/>
            <person name="An Z."/>
        </authorList>
    </citation>
    <scope>NUCLEOTIDE SEQUENCE [LARGE SCALE GENOMIC DNA]</scope>
    <source>
        <strain evidence="17">ATCC 20868 / MF5171</strain>
    </source>
</reference>
<name>S3DKZ0_GLAL2</name>
<feature type="domain" description="Glycoside hydrolase family 5" evidence="15">
    <location>
        <begin position="67"/>
        <end position="326"/>
    </location>
</feature>
<keyword evidence="17" id="KW-1185">Reference proteome</keyword>
<dbReference type="GO" id="GO:0030245">
    <property type="term" value="P:cellulose catabolic process"/>
    <property type="evidence" value="ECO:0007669"/>
    <property type="project" value="UniProtKB-KW"/>
</dbReference>
<evidence type="ECO:0000256" key="8">
    <source>
        <dbReference type="ARBA" id="ARBA00023283"/>
    </source>
</evidence>
<evidence type="ECO:0000313" key="16">
    <source>
        <dbReference type="EMBL" id="EPE27223.1"/>
    </source>
</evidence>
<evidence type="ECO:0000259" key="15">
    <source>
        <dbReference type="Pfam" id="PF00150"/>
    </source>
</evidence>
<dbReference type="InterPro" id="IPR001547">
    <property type="entry name" value="Glyco_hydro_5"/>
</dbReference>
<keyword evidence="4 14" id="KW-0732">Signal</keyword>
<dbReference type="KEGG" id="glz:GLAREA_03138"/>
<dbReference type="OrthoDB" id="5823761at2759"/>
<dbReference type="SUPFAM" id="SSF51445">
    <property type="entry name" value="(Trans)glycosidases"/>
    <property type="match status" value="1"/>
</dbReference>
<keyword evidence="5 13" id="KW-0378">Hydrolase</keyword>
<dbReference type="OMA" id="YAIEAHQ"/>
<dbReference type="Proteomes" id="UP000016922">
    <property type="component" value="Unassembled WGS sequence"/>
</dbReference>